<dbReference type="PANTHER" id="PTHR48097">
    <property type="entry name" value="L-THREONINE ALDOLASE-RELATED"/>
    <property type="match status" value="1"/>
</dbReference>
<accession>A0A0P9GSZ0</accession>
<keyword evidence="4" id="KW-0456">Lyase</keyword>
<dbReference type="InterPro" id="IPR023603">
    <property type="entry name" value="Low_specificity_L-TA-like"/>
</dbReference>
<dbReference type="Gene3D" id="3.40.640.10">
    <property type="entry name" value="Type I PLP-dependent aspartate aminotransferase-like (Major domain)"/>
    <property type="match status" value="1"/>
</dbReference>
<evidence type="ECO:0000313" key="8">
    <source>
        <dbReference type="Proteomes" id="UP000050482"/>
    </source>
</evidence>
<dbReference type="CDD" id="cd06502">
    <property type="entry name" value="TA_like"/>
    <property type="match status" value="1"/>
</dbReference>
<dbReference type="AlphaFoldDB" id="A0A0P9GSZ0"/>
<comment type="similarity">
    <text evidence="2">Belongs to the threonine aldolase family.</text>
</comment>
<dbReference type="Proteomes" id="UP000050482">
    <property type="component" value="Unassembled WGS sequence"/>
</dbReference>
<dbReference type="PIRSF" id="PIRSF017617">
    <property type="entry name" value="Thr_aldolase"/>
    <property type="match status" value="1"/>
</dbReference>
<dbReference type="InterPro" id="IPR015421">
    <property type="entry name" value="PyrdxlP-dep_Trfase_major"/>
</dbReference>
<dbReference type="PATRIC" id="fig|471514.4.peg.1874"/>
<proteinExistence type="inferred from homology"/>
<dbReference type="FunFam" id="3.40.640.10:FF:000030">
    <property type="entry name" value="Low-specificity L-threonine aldolase"/>
    <property type="match status" value="1"/>
</dbReference>
<dbReference type="STRING" id="471514.AN477_07895"/>
<evidence type="ECO:0000256" key="2">
    <source>
        <dbReference type="ARBA" id="ARBA00006966"/>
    </source>
</evidence>
<dbReference type="RefSeq" id="WP_054968632.1">
    <property type="nucleotide sequence ID" value="NZ_LJCO01000038.1"/>
</dbReference>
<evidence type="ECO:0000256" key="5">
    <source>
        <dbReference type="PIRSR" id="PIRSR017617-1"/>
    </source>
</evidence>
<gene>
    <name evidence="7" type="ORF">AN477_07895</name>
</gene>
<dbReference type="GO" id="GO:0006545">
    <property type="term" value="P:glycine biosynthetic process"/>
    <property type="evidence" value="ECO:0007669"/>
    <property type="project" value="TreeGrafter"/>
</dbReference>
<dbReference type="SUPFAM" id="SSF53383">
    <property type="entry name" value="PLP-dependent transferases"/>
    <property type="match status" value="1"/>
</dbReference>
<feature type="modified residue" description="N6-(pyridoxal phosphate)lysine" evidence="5">
    <location>
        <position position="207"/>
    </location>
</feature>
<dbReference type="GO" id="GO:0008732">
    <property type="term" value="F:L-allo-threonine aldolase activity"/>
    <property type="evidence" value="ECO:0007669"/>
    <property type="project" value="TreeGrafter"/>
</dbReference>
<dbReference type="InterPro" id="IPR015422">
    <property type="entry name" value="PyrdxlP-dep_Trfase_small"/>
</dbReference>
<dbReference type="PANTHER" id="PTHR48097:SF9">
    <property type="entry name" value="L-THREONINE ALDOLASE"/>
    <property type="match status" value="1"/>
</dbReference>
<dbReference type="NCBIfam" id="NF041359">
    <property type="entry name" value="GntG_guanitoxin"/>
    <property type="match status" value="1"/>
</dbReference>
<dbReference type="FunFam" id="3.90.1150.10:FF:000041">
    <property type="entry name" value="Low-specificity L-threonine aldolase"/>
    <property type="match status" value="1"/>
</dbReference>
<comment type="caution">
    <text evidence="7">The sequence shown here is derived from an EMBL/GenBank/DDBJ whole genome shotgun (WGS) entry which is preliminary data.</text>
</comment>
<dbReference type="EMBL" id="LJCO01000038">
    <property type="protein sequence ID" value="KPV44218.1"/>
    <property type="molecule type" value="Genomic_DNA"/>
</dbReference>
<sequence>MGVEFLTGKIDLRSDTVTKPTEEMRKAMYEAEVGDDVYGEDPTVLRLEELAAELLGKEAALFVTSGTQGNQAGIATHASTGEEVIVEAQAHVFYYEAAAISVFAGAQVRQIPTDNGIMTPDQIRRAIRSKDVHQPRTALIAVENTHNRAGGTVWPLEDLAAVGELARRSGIPLHMDGARVFNAAAALGVPVRDVVEHVDTVSICLSKGLCAPVGSVLVGPRDFIERARQWRKRMGGGMRQAGVIAAPGIIALTKMVDRLAEDHHNARYLAEQLASMNGITVALDKVQTNIVIADIGNSGIEVPEFVRELAAEGVLASSFGETLVRFVTHHDVSRADIEKAVDAVQRVLHGARVH</sequence>
<reference evidence="7 8" key="1">
    <citation type="submission" date="2015-09" db="EMBL/GenBank/DDBJ databases">
        <title>Draft genome sequence of Alicyclobacillus ferrooxydans DSM 22381.</title>
        <authorList>
            <person name="Hemp J."/>
        </authorList>
    </citation>
    <scope>NUCLEOTIDE SEQUENCE [LARGE SCALE GENOMIC DNA]</scope>
    <source>
        <strain evidence="7 8">TC-34</strain>
    </source>
</reference>
<keyword evidence="3" id="KW-0663">Pyridoxal phosphate</keyword>
<dbReference type="OrthoDB" id="9774495at2"/>
<dbReference type="NCBIfam" id="NF007825">
    <property type="entry name" value="PRK10534.1"/>
    <property type="match status" value="1"/>
</dbReference>
<keyword evidence="8" id="KW-1185">Reference proteome</keyword>
<dbReference type="GO" id="GO:0006567">
    <property type="term" value="P:L-threonine catabolic process"/>
    <property type="evidence" value="ECO:0007669"/>
    <property type="project" value="TreeGrafter"/>
</dbReference>
<evidence type="ECO:0000256" key="1">
    <source>
        <dbReference type="ARBA" id="ARBA00001933"/>
    </source>
</evidence>
<dbReference type="GO" id="GO:0005829">
    <property type="term" value="C:cytosol"/>
    <property type="evidence" value="ECO:0007669"/>
    <property type="project" value="TreeGrafter"/>
</dbReference>
<feature type="domain" description="Aromatic amino acid beta-eliminating lyase/threonine aldolase" evidence="6">
    <location>
        <begin position="11"/>
        <end position="293"/>
    </location>
</feature>
<evidence type="ECO:0000256" key="3">
    <source>
        <dbReference type="ARBA" id="ARBA00022898"/>
    </source>
</evidence>
<evidence type="ECO:0000256" key="4">
    <source>
        <dbReference type="ARBA" id="ARBA00023239"/>
    </source>
</evidence>
<evidence type="ECO:0000259" key="6">
    <source>
        <dbReference type="Pfam" id="PF01212"/>
    </source>
</evidence>
<dbReference type="InterPro" id="IPR015424">
    <property type="entry name" value="PyrdxlP-dep_Trfase"/>
</dbReference>
<name>A0A0P9GSZ0_9BACL</name>
<organism evidence="7 8">
    <name type="scientific">Alicyclobacillus ferrooxydans</name>
    <dbReference type="NCBI Taxonomy" id="471514"/>
    <lineage>
        <taxon>Bacteria</taxon>
        <taxon>Bacillati</taxon>
        <taxon>Bacillota</taxon>
        <taxon>Bacilli</taxon>
        <taxon>Bacillales</taxon>
        <taxon>Alicyclobacillaceae</taxon>
        <taxon>Alicyclobacillus</taxon>
    </lineage>
</organism>
<dbReference type="Pfam" id="PF01212">
    <property type="entry name" value="Beta_elim_lyase"/>
    <property type="match status" value="1"/>
</dbReference>
<protein>
    <submittedName>
        <fullName evidence="7">Threonine aldolase</fullName>
    </submittedName>
</protein>
<dbReference type="InterPro" id="IPR001597">
    <property type="entry name" value="ArAA_b-elim_lyase/Thr_aldolase"/>
</dbReference>
<evidence type="ECO:0000313" key="7">
    <source>
        <dbReference type="EMBL" id="KPV44218.1"/>
    </source>
</evidence>
<comment type="cofactor">
    <cofactor evidence="1">
        <name>pyridoxal 5'-phosphate</name>
        <dbReference type="ChEBI" id="CHEBI:597326"/>
    </cofactor>
</comment>
<dbReference type="Gene3D" id="3.90.1150.10">
    <property type="entry name" value="Aspartate Aminotransferase, domain 1"/>
    <property type="match status" value="1"/>
</dbReference>